<keyword evidence="3" id="KW-1185">Reference proteome</keyword>
<evidence type="ECO:0008006" key="4">
    <source>
        <dbReference type="Google" id="ProtNLM"/>
    </source>
</evidence>
<proteinExistence type="predicted"/>
<evidence type="ECO:0000256" key="1">
    <source>
        <dbReference type="SAM" id="SignalP"/>
    </source>
</evidence>
<protein>
    <recommendedName>
        <fullName evidence="4">Fimbrial protein</fullName>
    </recommendedName>
</protein>
<dbReference type="EMBL" id="JANIGO010000001">
    <property type="protein sequence ID" value="MCQ8895223.1"/>
    <property type="molecule type" value="Genomic_DNA"/>
</dbReference>
<comment type="caution">
    <text evidence="2">The sequence shown here is derived from an EMBL/GenBank/DDBJ whole genome shotgun (WGS) entry which is preliminary data.</text>
</comment>
<gene>
    <name evidence="2" type="ORF">NQT62_02070</name>
</gene>
<keyword evidence="1" id="KW-0732">Signal</keyword>
<evidence type="ECO:0000313" key="3">
    <source>
        <dbReference type="Proteomes" id="UP001204142"/>
    </source>
</evidence>
<sequence length="163" mass="17622">MKQIIITTLLCSVGLLNTPAQASLNCVFESSGISINTVAHSRNVTHFNTIQAHKLHLGFLKGIGTFQLSEYACNHRGVELFVVVNPSASGQSVPKVLNSVLSILLKPSDLHVVEPQLSSLTEQDLAQPRSFPGIAELLGFDEFSVQWGEVNGTALMVLRLQAD</sequence>
<feature type="chain" id="PRO_5047411128" description="Fimbrial protein" evidence="1">
    <location>
        <begin position="23"/>
        <end position="163"/>
    </location>
</feature>
<name>A0ABT1WEC0_9BURK</name>
<dbReference type="Proteomes" id="UP001204142">
    <property type="component" value="Unassembled WGS sequence"/>
</dbReference>
<evidence type="ECO:0000313" key="2">
    <source>
        <dbReference type="EMBL" id="MCQ8895223.1"/>
    </source>
</evidence>
<reference evidence="2 3" key="1">
    <citation type="submission" date="2022-07" db="EMBL/GenBank/DDBJ databases">
        <authorList>
            <person name="Xamxidin M."/>
            <person name="Wu M."/>
        </authorList>
    </citation>
    <scope>NUCLEOTIDE SEQUENCE [LARGE SCALE GENOMIC DNA]</scope>
    <source>
        <strain evidence="2 3">NBRC 111650</strain>
    </source>
</reference>
<organism evidence="2 3">
    <name type="scientific">Limnobacter humi</name>
    <dbReference type="NCBI Taxonomy" id="1778671"/>
    <lineage>
        <taxon>Bacteria</taxon>
        <taxon>Pseudomonadati</taxon>
        <taxon>Pseudomonadota</taxon>
        <taxon>Betaproteobacteria</taxon>
        <taxon>Burkholderiales</taxon>
        <taxon>Burkholderiaceae</taxon>
        <taxon>Limnobacter</taxon>
    </lineage>
</organism>
<accession>A0ABT1WEC0</accession>
<feature type="signal peptide" evidence="1">
    <location>
        <begin position="1"/>
        <end position="22"/>
    </location>
</feature>
<dbReference type="RefSeq" id="WP_256762896.1">
    <property type="nucleotide sequence ID" value="NZ_JANIGO010000001.1"/>
</dbReference>